<keyword evidence="3" id="KW-0378">Hydrolase</keyword>
<dbReference type="InterPro" id="IPR016667">
    <property type="entry name" value="Caps_polysacc_synth_CpsB/CapC"/>
</dbReference>
<evidence type="ECO:0000256" key="2">
    <source>
        <dbReference type="ARBA" id="ARBA00013064"/>
    </source>
</evidence>
<sequence length="252" mass="28568">MTSIFNSLFKRQRQPLFFATDIHCHILPGIDDGAPDADYGAELVMRMSAWGLSRIIATPHVVGEVYENTPESISAALTRLQESMHAKGIPTTVQSAAEHRLDDLFSRNIIADTLISHPGKHVLIENSFMQEARDIDSIVIRLTNRGYIPIMAHPERFVYYHSANLKRYFELHRLGVRFQVNLLSIAGRYGSEPRHVAERLIEAGIVDFFGTDVHRHEHCDAIEAFLSSRNYDKLLNAIKKRPCLNDTAFNVS</sequence>
<dbReference type="EC" id="3.1.3.48" evidence="2"/>
<dbReference type="PANTHER" id="PTHR39181">
    <property type="entry name" value="TYROSINE-PROTEIN PHOSPHATASE YWQE"/>
    <property type="match status" value="1"/>
</dbReference>
<dbReference type="RefSeq" id="WP_136410741.1">
    <property type="nucleotide sequence ID" value="NZ_CP039393.1"/>
</dbReference>
<dbReference type="InterPro" id="IPR016195">
    <property type="entry name" value="Pol/histidinol_Pase-like"/>
</dbReference>
<evidence type="ECO:0000313" key="5">
    <source>
        <dbReference type="EMBL" id="QCD36267.1"/>
    </source>
</evidence>
<evidence type="ECO:0000256" key="3">
    <source>
        <dbReference type="ARBA" id="ARBA00022801"/>
    </source>
</evidence>
<evidence type="ECO:0000256" key="1">
    <source>
        <dbReference type="ARBA" id="ARBA00005750"/>
    </source>
</evidence>
<protein>
    <recommendedName>
        <fullName evidence="2">protein-tyrosine-phosphatase</fullName>
        <ecNumber evidence="2">3.1.3.48</ecNumber>
    </recommendedName>
</protein>
<gene>
    <name evidence="5" type="ORF">E7746_10440</name>
</gene>
<organism evidence="5 6">
    <name type="scientific">Muribaculum gordoncarteri</name>
    <dbReference type="NCBI Taxonomy" id="2530390"/>
    <lineage>
        <taxon>Bacteria</taxon>
        <taxon>Pseudomonadati</taxon>
        <taxon>Bacteroidota</taxon>
        <taxon>Bacteroidia</taxon>
        <taxon>Bacteroidales</taxon>
        <taxon>Muribaculaceae</taxon>
        <taxon>Muribaculum</taxon>
    </lineage>
</organism>
<dbReference type="PANTHER" id="PTHR39181:SF1">
    <property type="entry name" value="TYROSINE-PROTEIN PHOSPHATASE YWQE"/>
    <property type="match status" value="1"/>
</dbReference>
<evidence type="ECO:0000313" key="6">
    <source>
        <dbReference type="Proteomes" id="UP000297031"/>
    </source>
</evidence>
<dbReference type="Pfam" id="PF19567">
    <property type="entry name" value="CpsB_CapC"/>
    <property type="match status" value="1"/>
</dbReference>
<dbReference type="EMBL" id="CP039393">
    <property type="protein sequence ID" value="QCD36267.1"/>
    <property type="molecule type" value="Genomic_DNA"/>
</dbReference>
<proteinExistence type="inferred from homology"/>
<name>A0A4V1D1S9_9BACT</name>
<keyword evidence="6" id="KW-1185">Reference proteome</keyword>
<comment type="similarity">
    <text evidence="1">Belongs to the metallo-dependent hydrolases superfamily. CpsB/CapC family.</text>
</comment>
<reference evidence="5 6" key="1">
    <citation type="submission" date="2019-02" db="EMBL/GenBank/DDBJ databases">
        <title>Isolation and identification of novel species under the genus Muribaculum.</title>
        <authorList>
            <person name="Miyake S."/>
            <person name="Ding Y."/>
            <person name="Low A."/>
            <person name="Soh M."/>
            <person name="Seedorf H."/>
        </authorList>
    </citation>
    <scope>NUCLEOTIDE SEQUENCE [LARGE SCALE GENOMIC DNA]</scope>
    <source>
        <strain evidence="5 6">TLL-A4</strain>
    </source>
</reference>
<dbReference type="KEGG" id="mgod:E7746_10440"/>
<dbReference type="GO" id="GO:0004725">
    <property type="term" value="F:protein tyrosine phosphatase activity"/>
    <property type="evidence" value="ECO:0007669"/>
    <property type="project" value="UniProtKB-EC"/>
</dbReference>
<dbReference type="OrthoDB" id="9788539at2"/>
<dbReference type="GO" id="GO:0030145">
    <property type="term" value="F:manganese ion binding"/>
    <property type="evidence" value="ECO:0007669"/>
    <property type="project" value="InterPro"/>
</dbReference>
<comment type="catalytic activity">
    <reaction evidence="4">
        <text>O-phospho-L-tyrosyl-[protein] + H2O = L-tyrosyl-[protein] + phosphate</text>
        <dbReference type="Rhea" id="RHEA:10684"/>
        <dbReference type="Rhea" id="RHEA-COMP:10136"/>
        <dbReference type="Rhea" id="RHEA-COMP:20101"/>
        <dbReference type="ChEBI" id="CHEBI:15377"/>
        <dbReference type="ChEBI" id="CHEBI:43474"/>
        <dbReference type="ChEBI" id="CHEBI:46858"/>
        <dbReference type="ChEBI" id="CHEBI:61978"/>
        <dbReference type="EC" id="3.1.3.48"/>
    </reaction>
</comment>
<dbReference type="AlphaFoldDB" id="A0A4V1D1S9"/>
<dbReference type="Proteomes" id="UP000297031">
    <property type="component" value="Chromosome"/>
</dbReference>
<dbReference type="Gene3D" id="3.20.20.140">
    <property type="entry name" value="Metal-dependent hydrolases"/>
    <property type="match status" value="1"/>
</dbReference>
<accession>A0A4V1D1S9</accession>
<dbReference type="SUPFAM" id="SSF89550">
    <property type="entry name" value="PHP domain-like"/>
    <property type="match status" value="1"/>
</dbReference>
<evidence type="ECO:0000256" key="4">
    <source>
        <dbReference type="ARBA" id="ARBA00051722"/>
    </source>
</evidence>